<sequence length="210" mass="22278">MVLSLALTAAKNGALPPAMLQVVSPFRARMEQLGQLGKGGFRSVVAVRRFFAFCAAASMDPSVVGLKPDAVLRPYDTVPGGTPSGELPPQAAAGTYLNRSTCATFRFDEVSGTGGPATPESSLRGSDYEAFARMAGAFNTSFFTDPAAAATSKAAAAGLKQYLLPPTFYMSERFDAVVDETHARVCEALQQLYDAHKAEYGWADRPLVIN</sequence>
<gene>
    <name evidence="1" type="ORF">TSOC_013495</name>
</gene>
<dbReference type="EMBL" id="PGGS01001237">
    <property type="protein sequence ID" value="PNH00671.1"/>
    <property type="molecule type" value="Genomic_DNA"/>
</dbReference>
<protein>
    <submittedName>
        <fullName evidence="1">Uncharacterized protein</fullName>
    </submittedName>
</protein>
<evidence type="ECO:0000313" key="2">
    <source>
        <dbReference type="Proteomes" id="UP000236333"/>
    </source>
</evidence>
<comment type="caution">
    <text evidence="1">The sequence shown here is derived from an EMBL/GenBank/DDBJ whole genome shotgun (WGS) entry which is preliminary data.</text>
</comment>
<dbReference type="Proteomes" id="UP000236333">
    <property type="component" value="Unassembled WGS sequence"/>
</dbReference>
<evidence type="ECO:0000313" key="1">
    <source>
        <dbReference type="EMBL" id="PNH00671.1"/>
    </source>
</evidence>
<reference evidence="1 2" key="1">
    <citation type="journal article" date="2017" name="Mol. Biol. Evol.">
        <title>The 4-celled Tetrabaena socialis nuclear genome reveals the essential components for genetic control of cell number at the origin of multicellularity in the volvocine lineage.</title>
        <authorList>
            <person name="Featherston J."/>
            <person name="Arakaki Y."/>
            <person name="Hanschen E.R."/>
            <person name="Ferris P.J."/>
            <person name="Michod R.E."/>
            <person name="Olson B.J.S.C."/>
            <person name="Nozaki H."/>
            <person name="Durand P.M."/>
        </authorList>
    </citation>
    <scope>NUCLEOTIDE SEQUENCE [LARGE SCALE GENOMIC DNA]</scope>
    <source>
        <strain evidence="1 2">NIES-571</strain>
    </source>
</reference>
<proteinExistence type="predicted"/>
<organism evidence="1 2">
    <name type="scientific">Tetrabaena socialis</name>
    <dbReference type="NCBI Taxonomy" id="47790"/>
    <lineage>
        <taxon>Eukaryota</taxon>
        <taxon>Viridiplantae</taxon>
        <taxon>Chlorophyta</taxon>
        <taxon>core chlorophytes</taxon>
        <taxon>Chlorophyceae</taxon>
        <taxon>CS clade</taxon>
        <taxon>Chlamydomonadales</taxon>
        <taxon>Tetrabaenaceae</taxon>
        <taxon>Tetrabaena</taxon>
    </lineage>
</organism>
<dbReference type="AlphaFoldDB" id="A0A2J7ZK81"/>
<accession>A0A2J7ZK81</accession>
<keyword evidence="2" id="KW-1185">Reference proteome</keyword>
<dbReference type="OrthoDB" id="527584at2759"/>
<name>A0A2J7ZK81_9CHLO</name>